<dbReference type="InterPro" id="IPR002178">
    <property type="entry name" value="PTS_EIIA_type-2_dom"/>
</dbReference>
<evidence type="ECO:0000313" key="2">
    <source>
        <dbReference type="EMBL" id="REG05362.1"/>
    </source>
</evidence>
<dbReference type="PANTHER" id="PTHR47738:SF3">
    <property type="entry name" value="PHOSPHOTRANSFERASE SYSTEM MANNITOL_FRUCTOSE-SPECIFIC IIA DOMAIN CONTAINING PROTEIN"/>
    <property type="match status" value="1"/>
</dbReference>
<gene>
    <name evidence="2" type="ORF">DFR64_2762</name>
</gene>
<dbReference type="CDD" id="cd00211">
    <property type="entry name" value="PTS_IIA_fru"/>
    <property type="match status" value="1"/>
</dbReference>
<keyword evidence="3" id="KW-1185">Reference proteome</keyword>
<organism evidence="2 3">
    <name type="scientific">Pelolinea submarina</name>
    <dbReference type="NCBI Taxonomy" id="913107"/>
    <lineage>
        <taxon>Bacteria</taxon>
        <taxon>Bacillati</taxon>
        <taxon>Chloroflexota</taxon>
        <taxon>Anaerolineae</taxon>
        <taxon>Anaerolineales</taxon>
        <taxon>Anaerolineaceae</taxon>
        <taxon>Pelolinea</taxon>
    </lineage>
</organism>
<dbReference type="RefSeq" id="WP_116226031.1">
    <property type="nucleotide sequence ID" value="NZ_AP018437.1"/>
</dbReference>
<dbReference type="InterPro" id="IPR051541">
    <property type="entry name" value="PTS_SugarTrans_NitroReg"/>
</dbReference>
<dbReference type="OrthoDB" id="95585at2"/>
<dbReference type="PROSITE" id="PS51094">
    <property type="entry name" value="PTS_EIIA_TYPE_2"/>
    <property type="match status" value="1"/>
</dbReference>
<dbReference type="AlphaFoldDB" id="A0A347ZWD9"/>
<dbReference type="Proteomes" id="UP000256388">
    <property type="component" value="Unassembled WGS sequence"/>
</dbReference>
<dbReference type="Pfam" id="PF00359">
    <property type="entry name" value="PTS_EIIA_2"/>
    <property type="match status" value="1"/>
</dbReference>
<dbReference type="SUPFAM" id="SSF55804">
    <property type="entry name" value="Phoshotransferase/anion transport protein"/>
    <property type="match status" value="1"/>
</dbReference>
<evidence type="ECO:0000313" key="3">
    <source>
        <dbReference type="Proteomes" id="UP000256388"/>
    </source>
</evidence>
<dbReference type="InterPro" id="IPR016152">
    <property type="entry name" value="PTrfase/Anion_transptr"/>
</dbReference>
<dbReference type="EMBL" id="QUMS01000005">
    <property type="protein sequence ID" value="REG05362.1"/>
    <property type="molecule type" value="Genomic_DNA"/>
</dbReference>
<accession>A0A347ZWD9</accession>
<comment type="caution">
    <text evidence="2">The sequence shown here is derived from an EMBL/GenBank/DDBJ whole genome shotgun (WGS) entry which is preliminary data.</text>
</comment>
<dbReference type="Gene3D" id="3.40.930.10">
    <property type="entry name" value="Mannitol-specific EII, Chain A"/>
    <property type="match status" value="1"/>
</dbReference>
<feature type="domain" description="PTS EIIA type-2" evidence="1">
    <location>
        <begin position="3"/>
        <end position="149"/>
    </location>
</feature>
<sequence length="151" mass="17673">MKLIIDERIILTDLYVQDSSELFHIVGKKLYEADFVTDQFIDEIIKREEKYPTGLPTKTPISLCHTDSKHIKQQFLTLATLKNPIPFHEMGISENVHDVKIAFFLGIIDKKEHITFLRKIMNLVRSEELLTTIYETKSEKMIKEILIKNLL</sequence>
<reference evidence="2 3" key="1">
    <citation type="submission" date="2018-08" db="EMBL/GenBank/DDBJ databases">
        <title>Genomic Encyclopedia of Type Strains, Phase IV (KMG-IV): sequencing the most valuable type-strain genomes for metagenomic binning, comparative biology and taxonomic classification.</title>
        <authorList>
            <person name="Goeker M."/>
        </authorList>
    </citation>
    <scope>NUCLEOTIDE SEQUENCE [LARGE SCALE GENOMIC DNA]</scope>
    <source>
        <strain evidence="2 3">DSM 23923</strain>
    </source>
</reference>
<dbReference type="PANTHER" id="PTHR47738">
    <property type="entry name" value="PTS SYSTEM FRUCTOSE-LIKE EIIA COMPONENT-RELATED"/>
    <property type="match status" value="1"/>
</dbReference>
<name>A0A347ZWD9_9CHLR</name>
<protein>
    <submittedName>
        <fullName evidence="2">PTS system galactitol-specific IIA component</fullName>
    </submittedName>
</protein>
<proteinExistence type="predicted"/>
<evidence type="ECO:0000259" key="1">
    <source>
        <dbReference type="PROSITE" id="PS51094"/>
    </source>
</evidence>